<feature type="transmembrane region" description="Helical" evidence="7">
    <location>
        <begin position="342"/>
        <end position="363"/>
    </location>
</feature>
<dbReference type="FunFam" id="1.20.1250.20:FF:000064">
    <property type="entry name" value="MFS allantoate transporter"/>
    <property type="match status" value="1"/>
</dbReference>
<dbReference type="CDD" id="cd17327">
    <property type="entry name" value="MFS_FEN2_like"/>
    <property type="match status" value="1"/>
</dbReference>
<dbReference type="Pfam" id="PF07690">
    <property type="entry name" value="MFS_1"/>
    <property type="match status" value="1"/>
</dbReference>
<dbReference type="InterPro" id="IPR036259">
    <property type="entry name" value="MFS_trans_sf"/>
</dbReference>
<dbReference type="STRING" id="763406.A0A1E3NP95"/>
<dbReference type="RefSeq" id="XP_019019010.1">
    <property type="nucleotide sequence ID" value="XM_019159881.1"/>
</dbReference>
<dbReference type="PANTHER" id="PTHR43791:SF1">
    <property type="entry name" value="ALLANTOATE PERMEASE"/>
    <property type="match status" value="1"/>
</dbReference>
<keyword evidence="4 7" id="KW-1133">Transmembrane helix</keyword>
<feature type="transmembrane region" description="Helical" evidence="7">
    <location>
        <begin position="431"/>
        <end position="451"/>
    </location>
</feature>
<dbReference type="Gene3D" id="1.20.1250.20">
    <property type="entry name" value="MFS general substrate transporter like domains"/>
    <property type="match status" value="2"/>
</dbReference>
<comment type="similarity">
    <text evidence="6">Belongs to the major facilitator superfamily. Allantoate permease family.</text>
</comment>
<evidence type="ECO:0000256" key="7">
    <source>
        <dbReference type="SAM" id="Phobius"/>
    </source>
</evidence>
<dbReference type="PANTHER" id="PTHR43791">
    <property type="entry name" value="PERMEASE-RELATED"/>
    <property type="match status" value="1"/>
</dbReference>
<dbReference type="AlphaFoldDB" id="A0A1E3NP95"/>
<evidence type="ECO:0000256" key="3">
    <source>
        <dbReference type="ARBA" id="ARBA00022692"/>
    </source>
</evidence>
<sequence length="524" mass="58904">MSDIEKEASKVELHSTFSKDNIDTDQVLSHIKSIDGRIVDITGDVDEAMEYALDAKSVELTEEEERKLLRRIDMFLLPLICVLYAMQFMDKVSSGYAAVMGLRTYYDMHGDQYSWCGSAFYLGYLVFEFPISMVLQRFPVAKVSGLFIVLWGMILCLHAAPKTYAGFITLRTFLGILESAVTPAMVIITGQWYKADEQFLRTACWFACNGLGTIMGSAIAYGLAIREGSYSLEAWKVLFIVIGCMTIAVGFMIVLHIPDLPVKAWFLNEEQRKQVVVRIKSNNQGFGNRHFKMHQLKEALLDVNTWICFFYAIAIDIPNGALTNFGAILLKETFGYSSTESLLMNMPSGAVELVGCILFAWLQKYFKHKLAIATFTMFLTLVSCCMLAFAMGSPNARLAGYYLFSVMPVGMICCLSCFTSNVAGHTKKITVNALFLIGYCVGNLIGPQTFIAAQAPQYRGGQISMVVCYAVSVVLISWLYYNYWAENRRRDKLLAEGVLEIPDIENIEFADLTDKENVKFRYKL</sequence>
<feature type="transmembrane region" description="Helical" evidence="7">
    <location>
        <begin position="237"/>
        <end position="257"/>
    </location>
</feature>
<evidence type="ECO:0000256" key="2">
    <source>
        <dbReference type="ARBA" id="ARBA00022448"/>
    </source>
</evidence>
<accession>A0A1E3NP95</accession>
<keyword evidence="3 7" id="KW-0812">Transmembrane</keyword>
<dbReference type="EMBL" id="KV454002">
    <property type="protein sequence ID" value="ODQ47897.1"/>
    <property type="molecule type" value="Genomic_DNA"/>
</dbReference>
<keyword evidence="5 7" id="KW-0472">Membrane</keyword>
<feature type="transmembrane region" description="Helical" evidence="7">
    <location>
        <begin position="205"/>
        <end position="225"/>
    </location>
</feature>
<feature type="transmembrane region" description="Helical" evidence="7">
    <location>
        <begin position="112"/>
        <end position="131"/>
    </location>
</feature>
<comment type="subcellular location">
    <subcellularLocation>
        <location evidence="1">Membrane</location>
        <topology evidence="1">Multi-pass membrane protein</topology>
    </subcellularLocation>
</comment>
<feature type="transmembrane region" description="Helical" evidence="7">
    <location>
        <begin position="370"/>
        <end position="392"/>
    </location>
</feature>
<dbReference type="OrthoDB" id="6730379at2759"/>
<evidence type="ECO:0000256" key="4">
    <source>
        <dbReference type="ARBA" id="ARBA00022989"/>
    </source>
</evidence>
<dbReference type="GeneID" id="30176568"/>
<feature type="transmembrane region" description="Helical" evidence="7">
    <location>
        <begin position="74"/>
        <end position="92"/>
    </location>
</feature>
<protein>
    <recommendedName>
        <fullName evidence="10">Major facilitator superfamily (MFS) profile domain-containing protein</fullName>
    </recommendedName>
</protein>
<dbReference type="GO" id="GO:0022857">
    <property type="term" value="F:transmembrane transporter activity"/>
    <property type="evidence" value="ECO:0007669"/>
    <property type="project" value="InterPro"/>
</dbReference>
<evidence type="ECO:0000256" key="6">
    <source>
        <dbReference type="ARBA" id="ARBA00037968"/>
    </source>
</evidence>
<dbReference type="InterPro" id="IPR011701">
    <property type="entry name" value="MFS"/>
</dbReference>
<dbReference type="Proteomes" id="UP000094455">
    <property type="component" value="Unassembled WGS sequence"/>
</dbReference>
<proteinExistence type="inferred from homology"/>
<name>A0A1E3NP95_9ASCO</name>
<reference evidence="8 9" key="1">
    <citation type="journal article" date="2016" name="Proc. Natl. Acad. Sci. U.S.A.">
        <title>Comparative genomics of biotechnologically important yeasts.</title>
        <authorList>
            <person name="Riley R."/>
            <person name="Haridas S."/>
            <person name="Wolfe K.H."/>
            <person name="Lopes M.R."/>
            <person name="Hittinger C.T."/>
            <person name="Goeker M."/>
            <person name="Salamov A.A."/>
            <person name="Wisecaver J.H."/>
            <person name="Long T.M."/>
            <person name="Calvey C.H."/>
            <person name="Aerts A.L."/>
            <person name="Barry K.W."/>
            <person name="Choi C."/>
            <person name="Clum A."/>
            <person name="Coughlan A.Y."/>
            <person name="Deshpande S."/>
            <person name="Douglass A.P."/>
            <person name="Hanson S.J."/>
            <person name="Klenk H.-P."/>
            <person name="LaButti K.M."/>
            <person name="Lapidus A."/>
            <person name="Lindquist E.A."/>
            <person name="Lipzen A.M."/>
            <person name="Meier-Kolthoff J.P."/>
            <person name="Ohm R.A."/>
            <person name="Otillar R.P."/>
            <person name="Pangilinan J.L."/>
            <person name="Peng Y."/>
            <person name="Rokas A."/>
            <person name="Rosa C.A."/>
            <person name="Scheuner C."/>
            <person name="Sibirny A.A."/>
            <person name="Slot J.C."/>
            <person name="Stielow J.B."/>
            <person name="Sun H."/>
            <person name="Kurtzman C.P."/>
            <person name="Blackwell M."/>
            <person name="Grigoriev I.V."/>
            <person name="Jeffries T.W."/>
        </authorList>
    </citation>
    <scope>NUCLEOTIDE SEQUENCE [LARGE SCALE GENOMIC DNA]</scope>
    <source>
        <strain evidence="8 9">NRRL Y-2026</strain>
    </source>
</reference>
<evidence type="ECO:0008006" key="10">
    <source>
        <dbReference type="Google" id="ProtNLM"/>
    </source>
</evidence>
<feature type="transmembrane region" description="Helical" evidence="7">
    <location>
        <begin position="143"/>
        <end position="160"/>
    </location>
</feature>
<feature type="transmembrane region" description="Helical" evidence="7">
    <location>
        <begin position="299"/>
        <end position="322"/>
    </location>
</feature>
<dbReference type="GO" id="GO:0016020">
    <property type="term" value="C:membrane"/>
    <property type="evidence" value="ECO:0007669"/>
    <property type="project" value="UniProtKB-SubCell"/>
</dbReference>
<keyword evidence="2" id="KW-0813">Transport</keyword>
<evidence type="ECO:0000313" key="9">
    <source>
        <dbReference type="Proteomes" id="UP000094455"/>
    </source>
</evidence>
<dbReference type="SUPFAM" id="SSF103473">
    <property type="entry name" value="MFS general substrate transporter"/>
    <property type="match status" value="1"/>
</dbReference>
<feature type="transmembrane region" description="Helical" evidence="7">
    <location>
        <begin position="398"/>
        <end position="419"/>
    </location>
</feature>
<evidence type="ECO:0000256" key="5">
    <source>
        <dbReference type="ARBA" id="ARBA00023136"/>
    </source>
</evidence>
<keyword evidence="9" id="KW-1185">Reference proteome</keyword>
<gene>
    <name evidence="8" type="ORF">PICMEDRAFT_120999</name>
</gene>
<evidence type="ECO:0000256" key="1">
    <source>
        <dbReference type="ARBA" id="ARBA00004141"/>
    </source>
</evidence>
<evidence type="ECO:0000313" key="8">
    <source>
        <dbReference type="EMBL" id="ODQ47897.1"/>
    </source>
</evidence>
<feature type="transmembrane region" description="Helical" evidence="7">
    <location>
        <begin position="172"/>
        <end position="193"/>
    </location>
</feature>
<feature type="transmembrane region" description="Helical" evidence="7">
    <location>
        <begin position="463"/>
        <end position="483"/>
    </location>
</feature>
<organism evidence="8 9">
    <name type="scientific">Pichia membranifaciens NRRL Y-2026</name>
    <dbReference type="NCBI Taxonomy" id="763406"/>
    <lineage>
        <taxon>Eukaryota</taxon>
        <taxon>Fungi</taxon>
        <taxon>Dikarya</taxon>
        <taxon>Ascomycota</taxon>
        <taxon>Saccharomycotina</taxon>
        <taxon>Pichiomycetes</taxon>
        <taxon>Pichiales</taxon>
        <taxon>Pichiaceae</taxon>
        <taxon>Pichia</taxon>
    </lineage>
</organism>